<sequence>MGTKAVDKRLKQVTLDRTEVLKGDPSLLNDLADFFALSNVPFNVVKLPCFQRLIRIPKENIPNRHQIPNILVKNRAETLQKNHYDKFSSSMPFALAIDEYSSNNQRLFCITASQLSKKMVLNTAHLPLIDIESKTASGENLAQFVKNALEDTPFKLENIAAITRDGGANIIAACRCLEVDS</sequence>
<name>A0AC34RJN7_9BILA</name>
<organism evidence="1 2">
    <name type="scientific">Panagrolaimus sp. JU765</name>
    <dbReference type="NCBI Taxonomy" id="591449"/>
    <lineage>
        <taxon>Eukaryota</taxon>
        <taxon>Metazoa</taxon>
        <taxon>Ecdysozoa</taxon>
        <taxon>Nematoda</taxon>
        <taxon>Chromadorea</taxon>
        <taxon>Rhabditida</taxon>
        <taxon>Tylenchina</taxon>
        <taxon>Panagrolaimomorpha</taxon>
        <taxon>Panagrolaimoidea</taxon>
        <taxon>Panagrolaimidae</taxon>
        <taxon>Panagrolaimus</taxon>
    </lineage>
</organism>
<accession>A0AC34RJN7</accession>
<evidence type="ECO:0000313" key="2">
    <source>
        <dbReference type="WBParaSite" id="JU765_v2.g7595.t1"/>
    </source>
</evidence>
<reference evidence="2" key="1">
    <citation type="submission" date="2022-11" db="UniProtKB">
        <authorList>
            <consortium name="WormBaseParasite"/>
        </authorList>
    </citation>
    <scope>IDENTIFICATION</scope>
</reference>
<protein>
    <submittedName>
        <fullName evidence="2">Uncharacterized protein</fullName>
    </submittedName>
</protein>
<dbReference type="Proteomes" id="UP000887576">
    <property type="component" value="Unplaced"/>
</dbReference>
<evidence type="ECO:0000313" key="1">
    <source>
        <dbReference type="Proteomes" id="UP000887576"/>
    </source>
</evidence>
<dbReference type="WBParaSite" id="JU765_v2.g7595.t1">
    <property type="protein sequence ID" value="JU765_v2.g7595.t1"/>
    <property type="gene ID" value="JU765_v2.g7595"/>
</dbReference>
<proteinExistence type="predicted"/>